<proteinExistence type="predicted"/>
<evidence type="ECO:0000313" key="2">
    <source>
        <dbReference type="EMBL" id="MEQ7845739.1"/>
    </source>
</evidence>
<reference evidence="2 3" key="1">
    <citation type="submission" date="2024-02" db="EMBL/GenBank/DDBJ databases">
        <title>Full genome sequence of Nocardioides kribbensis.</title>
        <authorList>
            <person name="Poletto B.L."/>
            <person name="Silva G."/>
            <person name="Galante D."/>
            <person name="Campos K.R."/>
            <person name="Santos M.B.N."/>
            <person name="Sacchi C.T."/>
        </authorList>
    </citation>
    <scope>NUCLEOTIDE SEQUENCE [LARGE SCALE GENOMIC DNA]</scope>
    <source>
        <strain evidence="2 3">O4R</strain>
    </source>
</reference>
<comment type="caution">
    <text evidence="2">The sequence shown here is derived from an EMBL/GenBank/DDBJ whole genome shotgun (WGS) entry which is preliminary data.</text>
</comment>
<dbReference type="InterPro" id="IPR003779">
    <property type="entry name" value="CMD-like"/>
</dbReference>
<dbReference type="InterPro" id="IPR004675">
    <property type="entry name" value="AhpD_core"/>
</dbReference>
<dbReference type="SUPFAM" id="SSF69118">
    <property type="entry name" value="AhpD-like"/>
    <property type="match status" value="1"/>
</dbReference>
<evidence type="ECO:0000259" key="1">
    <source>
        <dbReference type="Pfam" id="PF02627"/>
    </source>
</evidence>
<evidence type="ECO:0000313" key="3">
    <source>
        <dbReference type="Proteomes" id="UP001482520"/>
    </source>
</evidence>
<dbReference type="NCBIfam" id="TIGR00778">
    <property type="entry name" value="ahpD_dom"/>
    <property type="match status" value="1"/>
</dbReference>
<dbReference type="PANTHER" id="PTHR35446">
    <property type="entry name" value="SI:CH211-175M2.5"/>
    <property type="match status" value="1"/>
</dbReference>
<feature type="domain" description="Carboxymuconolactone decarboxylase-like" evidence="1">
    <location>
        <begin position="11"/>
        <end position="73"/>
    </location>
</feature>
<dbReference type="InterPro" id="IPR029032">
    <property type="entry name" value="AhpD-like"/>
</dbReference>
<sequence>MLGGYLQLSRAMKRAKLDRATSERISIAIQVRQGCELCLHSHEAAARSLGVTESEIELARDATSADPRIAAMTAFGFRVFAEPNAITDADVDALRGFGYRDREIADVPGVVALNVLTGSFNLAAGLRAAATG</sequence>
<dbReference type="EMBL" id="JBEGDP010000001">
    <property type="protein sequence ID" value="MEQ7845739.1"/>
    <property type="molecule type" value="Genomic_DNA"/>
</dbReference>
<dbReference type="RefSeq" id="WP_349803436.1">
    <property type="nucleotide sequence ID" value="NZ_JBEGDP010000001.1"/>
</dbReference>
<protein>
    <submittedName>
        <fullName evidence="2">Carboxymuconolactone decarboxylase family protein</fullName>
    </submittedName>
</protein>
<accession>A0ABV1NTB4</accession>
<dbReference type="Gene3D" id="1.20.1290.10">
    <property type="entry name" value="AhpD-like"/>
    <property type="match status" value="1"/>
</dbReference>
<gene>
    <name evidence="2" type="ORF">V6R90_00510</name>
</gene>
<name>A0ABV1NTB4_9ACTN</name>
<dbReference type="Pfam" id="PF02627">
    <property type="entry name" value="CMD"/>
    <property type="match status" value="1"/>
</dbReference>
<keyword evidence="3" id="KW-1185">Reference proteome</keyword>
<dbReference type="Proteomes" id="UP001482520">
    <property type="component" value="Unassembled WGS sequence"/>
</dbReference>
<organism evidence="2 3">
    <name type="scientific">Nocardioides kribbensis</name>
    <dbReference type="NCBI Taxonomy" id="305517"/>
    <lineage>
        <taxon>Bacteria</taxon>
        <taxon>Bacillati</taxon>
        <taxon>Actinomycetota</taxon>
        <taxon>Actinomycetes</taxon>
        <taxon>Propionibacteriales</taxon>
        <taxon>Nocardioidaceae</taxon>
        <taxon>Nocardioides</taxon>
    </lineage>
</organism>
<dbReference type="PANTHER" id="PTHR35446:SF2">
    <property type="entry name" value="CARBOXYMUCONOLACTONE DECARBOXYLASE-LIKE DOMAIN-CONTAINING PROTEIN"/>
    <property type="match status" value="1"/>
</dbReference>